<protein>
    <recommendedName>
        <fullName evidence="4">UBX domain protein</fullName>
    </recommendedName>
</protein>
<dbReference type="PANTHER" id="PTHR23322">
    <property type="entry name" value="FAS-ASSOCIATED PROTEIN"/>
    <property type="match status" value="1"/>
</dbReference>
<evidence type="ECO:0008006" key="4">
    <source>
        <dbReference type="Google" id="ProtNLM"/>
    </source>
</evidence>
<evidence type="ECO:0000313" key="2">
    <source>
        <dbReference type="EMBL" id="KEP48120.1"/>
    </source>
</evidence>
<dbReference type="HOGENOM" id="CLU_842359_0_0_1"/>
<dbReference type="AlphaFoldDB" id="A0A074RS23"/>
<organism evidence="2 3">
    <name type="scientific">Rhizoctonia solani 123E</name>
    <dbReference type="NCBI Taxonomy" id="1423351"/>
    <lineage>
        <taxon>Eukaryota</taxon>
        <taxon>Fungi</taxon>
        <taxon>Dikarya</taxon>
        <taxon>Basidiomycota</taxon>
        <taxon>Agaricomycotina</taxon>
        <taxon>Agaricomycetes</taxon>
        <taxon>Cantharellales</taxon>
        <taxon>Ceratobasidiaceae</taxon>
        <taxon>Rhizoctonia</taxon>
    </lineage>
</organism>
<evidence type="ECO:0000256" key="1">
    <source>
        <dbReference type="SAM" id="Coils"/>
    </source>
</evidence>
<accession>A0A074RS23</accession>
<dbReference type="STRING" id="1423351.A0A074RS23"/>
<keyword evidence="1" id="KW-0175">Coiled coil</keyword>
<dbReference type="Gene3D" id="3.10.20.90">
    <property type="entry name" value="Phosphatidylinositol 3-kinase Catalytic Subunit, Chain A, domain 1"/>
    <property type="match status" value="1"/>
</dbReference>
<comment type="caution">
    <text evidence="2">The sequence shown here is derived from an EMBL/GenBank/DDBJ whole genome shotgun (WGS) entry which is preliminary data.</text>
</comment>
<dbReference type="OrthoDB" id="1026733at2759"/>
<keyword evidence="3" id="KW-1185">Reference proteome</keyword>
<dbReference type="EMBL" id="AZST01000573">
    <property type="protein sequence ID" value="KEP48120.1"/>
    <property type="molecule type" value="Genomic_DNA"/>
</dbReference>
<dbReference type="InterPro" id="IPR029071">
    <property type="entry name" value="Ubiquitin-like_domsf"/>
</dbReference>
<dbReference type="Proteomes" id="UP000027456">
    <property type="component" value="Unassembled WGS sequence"/>
</dbReference>
<reference evidence="2 3" key="1">
    <citation type="submission" date="2013-12" db="EMBL/GenBank/DDBJ databases">
        <authorList>
            <person name="Cubeta M."/>
            <person name="Pakala S."/>
            <person name="Fedorova N."/>
            <person name="Thomas E."/>
            <person name="Dean R."/>
            <person name="Jabaji S."/>
            <person name="Neate S."/>
            <person name="Toda T."/>
            <person name="Tavantzis S."/>
            <person name="Vilgalys R."/>
            <person name="Bharathan N."/>
            <person name="Pakala S."/>
            <person name="Losada L.S."/>
            <person name="Zafar N."/>
            <person name="Nierman W."/>
        </authorList>
    </citation>
    <scope>NUCLEOTIDE SEQUENCE [LARGE SCALE GENOMIC DNA]</scope>
    <source>
        <strain evidence="2 3">123E</strain>
    </source>
</reference>
<dbReference type="SUPFAM" id="SSF54236">
    <property type="entry name" value="Ubiquitin-like"/>
    <property type="match status" value="1"/>
</dbReference>
<name>A0A074RS23_9AGAM</name>
<sequence length="330" mass="37860">MTFSRYLSKRIAWDSPLRLPRLSIPALFQPQAMNSSAPKYQEFDEASTGITAISYPPSPVKSKRAKLHAYIRYTSEPLLRRFRLQPNVLVSESTTAKLNAVDMPIIHSIFQLPSSPPSPITPSISPTSTFQIPELATVSQLQTDRAIRAEQEAAYERAQKLDHSLLERLREERLHGEEQSRELAEQEEQARTREREEAAYRHAQNNWRRWARRTLIRVPQVENVVHFAVRLPCGQRYIGNLPLDASLEAFYLFVETLFIPPSYRPEDDPEDPPEGYEHHSGFRLVTTNSRFVLPNSFTPKISELEIMRKGVLLVVEEVGNTDLGVSRKMI</sequence>
<dbReference type="GO" id="GO:0043130">
    <property type="term" value="F:ubiquitin binding"/>
    <property type="evidence" value="ECO:0007669"/>
    <property type="project" value="TreeGrafter"/>
</dbReference>
<gene>
    <name evidence="2" type="ORF">V565_133240</name>
</gene>
<proteinExistence type="predicted"/>
<feature type="coiled-coil region" evidence="1">
    <location>
        <begin position="166"/>
        <end position="196"/>
    </location>
</feature>
<dbReference type="InterPro" id="IPR050730">
    <property type="entry name" value="UBX_domain-protein"/>
</dbReference>
<evidence type="ECO:0000313" key="3">
    <source>
        <dbReference type="Proteomes" id="UP000027456"/>
    </source>
</evidence>